<dbReference type="EMBL" id="JANPWB010000015">
    <property type="protein sequence ID" value="KAJ1091149.1"/>
    <property type="molecule type" value="Genomic_DNA"/>
</dbReference>
<sequence>MLAALYSPSPSLKLSVGFAQAALTPQRDPRSGFSRSRGESKGKPAANSKSDGIPGEWRSEVVFQAMDVAQTPDSAARRHRESPATTDILPEARDDPCGLRHAPLRLRPDTRGEAFPLRQSAPVRAAMGPDMAAQSRGEEVWRQSKRHGFENRAGRYIESLWSLK</sequence>
<protein>
    <submittedName>
        <fullName evidence="2">Uncharacterized protein</fullName>
    </submittedName>
</protein>
<evidence type="ECO:0000313" key="2">
    <source>
        <dbReference type="EMBL" id="KAJ1091149.1"/>
    </source>
</evidence>
<organism evidence="2 3">
    <name type="scientific">Pleurodeles waltl</name>
    <name type="common">Iberian ribbed newt</name>
    <dbReference type="NCBI Taxonomy" id="8319"/>
    <lineage>
        <taxon>Eukaryota</taxon>
        <taxon>Metazoa</taxon>
        <taxon>Chordata</taxon>
        <taxon>Craniata</taxon>
        <taxon>Vertebrata</taxon>
        <taxon>Euteleostomi</taxon>
        <taxon>Amphibia</taxon>
        <taxon>Batrachia</taxon>
        <taxon>Caudata</taxon>
        <taxon>Salamandroidea</taxon>
        <taxon>Salamandridae</taxon>
        <taxon>Pleurodelinae</taxon>
        <taxon>Pleurodeles</taxon>
    </lineage>
</organism>
<keyword evidence="3" id="KW-1185">Reference proteome</keyword>
<name>A0AAV7LJG3_PLEWA</name>
<dbReference type="Proteomes" id="UP001066276">
    <property type="component" value="Chromosome 11"/>
</dbReference>
<feature type="region of interest" description="Disordered" evidence="1">
    <location>
        <begin position="22"/>
        <end position="57"/>
    </location>
</feature>
<reference evidence="2" key="1">
    <citation type="journal article" date="2022" name="bioRxiv">
        <title>Sequencing and chromosome-scale assembly of the giantPleurodeles waltlgenome.</title>
        <authorList>
            <person name="Brown T."/>
            <person name="Elewa A."/>
            <person name="Iarovenko S."/>
            <person name="Subramanian E."/>
            <person name="Araus A.J."/>
            <person name="Petzold A."/>
            <person name="Susuki M."/>
            <person name="Suzuki K.-i.T."/>
            <person name="Hayashi T."/>
            <person name="Toyoda A."/>
            <person name="Oliveira C."/>
            <person name="Osipova E."/>
            <person name="Leigh N.D."/>
            <person name="Simon A."/>
            <person name="Yun M.H."/>
        </authorList>
    </citation>
    <scope>NUCLEOTIDE SEQUENCE</scope>
    <source>
        <strain evidence="2">20211129_DDA</strain>
        <tissue evidence="2">Liver</tissue>
    </source>
</reference>
<feature type="region of interest" description="Disordered" evidence="1">
    <location>
        <begin position="70"/>
        <end position="101"/>
    </location>
</feature>
<evidence type="ECO:0000313" key="3">
    <source>
        <dbReference type="Proteomes" id="UP001066276"/>
    </source>
</evidence>
<gene>
    <name evidence="2" type="ORF">NDU88_004276</name>
</gene>
<comment type="caution">
    <text evidence="2">The sequence shown here is derived from an EMBL/GenBank/DDBJ whole genome shotgun (WGS) entry which is preliminary data.</text>
</comment>
<evidence type="ECO:0000256" key="1">
    <source>
        <dbReference type="SAM" id="MobiDB-lite"/>
    </source>
</evidence>
<proteinExistence type="predicted"/>
<dbReference type="AlphaFoldDB" id="A0AAV7LJG3"/>
<accession>A0AAV7LJG3</accession>